<evidence type="ECO:0000313" key="3">
    <source>
        <dbReference type="Proteomes" id="UP000677054"/>
    </source>
</evidence>
<proteinExistence type="predicted"/>
<feature type="chain" id="PRO_5036209121" evidence="1">
    <location>
        <begin position="19"/>
        <end position="238"/>
    </location>
</feature>
<organism evidence="2">
    <name type="scientific">Darwinula stevensoni</name>
    <dbReference type="NCBI Taxonomy" id="69355"/>
    <lineage>
        <taxon>Eukaryota</taxon>
        <taxon>Metazoa</taxon>
        <taxon>Ecdysozoa</taxon>
        <taxon>Arthropoda</taxon>
        <taxon>Crustacea</taxon>
        <taxon>Oligostraca</taxon>
        <taxon>Ostracoda</taxon>
        <taxon>Podocopa</taxon>
        <taxon>Podocopida</taxon>
        <taxon>Darwinulocopina</taxon>
        <taxon>Darwinuloidea</taxon>
        <taxon>Darwinulidae</taxon>
        <taxon>Darwinula</taxon>
    </lineage>
</organism>
<keyword evidence="3" id="KW-1185">Reference proteome</keyword>
<dbReference type="EMBL" id="LR900641">
    <property type="protein sequence ID" value="CAD7246404.1"/>
    <property type="molecule type" value="Genomic_DNA"/>
</dbReference>
<dbReference type="Proteomes" id="UP000677054">
    <property type="component" value="Unassembled WGS sequence"/>
</dbReference>
<evidence type="ECO:0000313" key="2">
    <source>
        <dbReference type="EMBL" id="CAD7246404.1"/>
    </source>
</evidence>
<dbReference type="InterPro" id="IPR016024">
    <property type="entry name" value="ARM-type_fold"/>
</dbReference>
<gene>
    <name evidence="2" type="ORF">DSTB1V02_LOCUS6254</name>
</gene>
<accession>A0A7R8XBB2</accession>
<name>A0A7R8XBB2_9CRUS</name>
<feature type="signal peptide" evidence="1">
    <location>
        <begin position="1"/>
        <end position="18"/>
    </location>
</feature>
<reference evidence="2" key="1">
    <citation type="submission" date="2020-11" db="EMBL/GenBank/DDBJ databases">
        <authorList>
            <person name="Tran Van P."/>
        </authorList>
    </citation>
    <scope>NUCLEOTIDE SEQUENCE</scope>
</reference>
<evidence type="ECO:0000256" key="1">
    <source>
        <dbReference type="SAM" id="SignalP"/>
    </source>
</evidence>
<protein>
    <submittedName>
        <fullName evidence="2">Uncharacterized protein</fullName>
    </submittedName>
</protein>
<dbReference type="EMBL" id="CAJPEV010001124">
    <property type="protein sequence ID" value="CAG0890871.1"/>
    <property type="molecule type" value="Genomic_DNA"/>
</dbReference>
<keyword evidence="1" id="KW-0732">Signal</keyword>
<dbReference type="SUPFAM" id="SSF48371">
    <property type="entry name" value="ARM repeat"/>
    <property type="match status" value="1"/>
</dbReference>
<dbReference type="AlphaFoldDB" id="A0A7R8XBB2"/>
<sequence length="238" mass="26915">MRGVVSFLLLALAVSTSATFLDTKRRFVGRLAEVRGDFWQDLLDQLLILLDDIVNALEDASDELLQDLLAQLEQLLLQLAALGGVAWADLMDILNDYWDLLGPLLGDLLGNLGILPFRHRHHGAASSHHDFRMEVRHAAIHGFVLRLREMKGDFWQDLLDQILILLYYLMEGFEDFSEDVLQDILALLEQLLLQLAAFGGETWADLMDFLSENWDLLGPLLGDFLADLGIFPFGHHHS</sequence>